<keyword evidence="3" id="KW-1185">Reference proteome</keyword>
<dbReference type="RefSeq" id="XP_040798665.1">
    <property type="nucleotide sequence ID" value="XM_040949552.1"/>
</dbReference>
<evidence type="ECO:0000256" key="1">
    <source>
        <dbReference type="SAM" id="MobiDB-lite"/>
    </source>
</evidence>
<feature type="non-terminal residue" evidence="2">
    <location>
        <position position="1"/>
    </location>
</feature>
<sequence length="308" mass="34708">YLHKDISGIPSTEQSNINHITESLRYKSHQPTIVTPDKANNSLYKTSPDNTKGPPPLPPIPHPFHCPKPLVRNPNRTTMAVPKRSPPSRSPSPMRRPPPPSPPPPPPPSPNRDPIPPPPPRPAPESTANDNEANKENAAPKEEGELSPEPTNYTLADFTYPSFDVLLHPIAPRTETVNLIFPRPGPFWQWEDAVQDLLDCIREQRELRPHAAPFGGSIYCEGLIRFFMEVPPTIPGSDSYIMQFHHRGYTVFDTESTEATAAWMRTLQVNPSFEEEWADEILRFLLACAQLAVRNGWVMDYRESKKRG</sequence>
<evidence type="ECO:0000313" key="3">
    <source>
        <dbReference type="Proteomes" id="UP000249789"/>
    </source>
</evidence>
<protein>
    <submittedName>
        <fullName evidence="2">Uncharacterized protein</fullName>
    </submittedName>
</protein>
<evidence type="ECO:0000313" key="2">
    <source>
        <dbReference type="EMBL" id="RAK74655.1"/>
    </source>
</evidence>
<dbReference type="Proteomes" id="UP000249789">
    <property type="component" value="Unassembled WGS sequence"/>
</dbReference>
<proteinExistence type="predicted"/>
<feature type="region of interest" description="Disordered" evidence="1">
    <location>
        <begin position="28"/>
        <end position="153"/>
    </location>
</feature>
<dbReference type="GeneID" id="63866886"/>
<name>A0A8G1VVM6_9EURO</name>
<dbReference type="VEuPathDB" id="FungiDB:BO72DRAFT_515467"/>
<feature type="compositionally biased region" description="Pro residues" evidence="1">
    <location>
        <begin position="84"/>
        <end position="123"/>
    </location>
</feature>
<accession>A0A8G1VVM6</accession>
<gene>
    <name evidence="2" type="ORF">BO72DRAFT_515467</name>
</gene>
<dbReference type="AlphaFoldDB" id="A0A8G1VVM6"/>
<feature type="compositionally biased region" description="Basic and acidic residues" evidence="1">
    <location>
        <begin position="132"/>
        <end position="144"/>
    </location>
</feature>
<organism evidence="2 3">
    <name type="scientific">Aspergillus fijiensis CBS 313.89</name>
    <dbReference type="NCBI Taxonomy" id="1448319"/>
    <lineage>
        <taxon>Eukaryota</taxon>
        <taxon>Fungi</taxon>
        <taxon>Dikarya</taxon>
        <taxon>Ascomycota</taxon>
        <taxon>Pezizomycotina</taxon>
        <taxon>Eurotiomycetes</taxon>
        <taxon>Eurotiomycetidae</taxon>
        <taxon>Eurotiales</taxon>
        <taxon>Aspergillaceae</taxon>
        <taxon>Aspergillus</taxon>
    </lineage>
</organism>
<dbReference type="OrthoDB" id="4486183at2759"/>
<dbReference type="EMBL" id="KZ824666">
    <property type="protein sequence ID" value="RAK74655.1"/>
    <property type="molecule type" value="Genomic_DNA"/>
</dbReference>
<feature type="compositionally biased region" description="Polar residues" evidence="1">
    <location>
        <begin position="29"/>
        <end position="50"/>
    </location>
</feature>
<feature type="compositionally biased region" description="Pro residues" evidence="1">
    <location>
        <begin position="53"/>
        <end position="66"/>
    </location>
</feature>
<reference evidence="2 3" key="1">
    <citation type="submission" date="2018-02" db="EMBL/GenBank/DDBJ databases">
        <title>The genomes of Aspergillus section Nigri reveals drivers in fungal speciation.</title>
        <authorList>
            <consortium name="DOE Joint Genome Institute"/>
            <person name="Vesth T.C."/>
            <person name="Nybo J."/>
            <person name="Theobald S."/>
            <person name="Brandl J."/>
            <person name="Frisvad J.C."/>
            <person name="Nielsen K.F."/>
            <person name="Lyhne E.K."/>
            <person name="Kogle M.E."/>
            <person name="Kuo A."/>
            <person name="Riley R."/>
            <person name="Clum A."/>
            <person name="Nolan M."/>
            <person name="Lipzen A."/>
            <person name="Salamov A."/>
            <person name="Henrissat B."/>
            <person name="Wiebenga A."/>
            <person name="De vries R.P."/>
            <person name="Grigoriev I.V."/>
            <person name="Mortensen U.H."/>
            <person name="Andersen M.R."/>
            <person name="Baker S.E."/>
        </authorList>
    </citation>
    <scope>NUCLEOTIDE SEQUENCE [LARGE SCALE GENOMIC DNA]</scope>
    <source>
        <strain evidence="2 3">CBS 313.89</strain>
    </source>
</reference>